<organism evidence="1 2">
    <name type="scientific">Elongatibacter sediminis</name>
    <dbReference type="NCBI Taxonomy" id="3119006"/>
    <lineage>
        <taxon>Bacteria</taxon>
        <taxon>Pseudomonadati</taxon>
        <taxon>Pseudomonadota</taxon>
        <taxon>Gammaproteobacteria</taxon>
        <taxon>Chromatiales</taxon>
        <taxon>Wenzhouxiangellaceae</taxon>
        <taxon>Elongatibacter</taxon>
    </lineage>
</organism>
<dbReference type="Gene3D" id="3.40.720.10">
    <property type="entry name" value="Alkaline Phosphatase, subunit A"/>
    <property type="match status" value="1"/>
</dbReference>
<dbReference type="Proteomes" id="UP001359886">
    <property type="component" value="Unassembled WGS sequence"/>
</dbReference>
<dbReference type="InterPro" id="IPR017850">
    <property type="entry name" value="Alkaline_phosphatase_core_sf"/>
</dbReference>
<evidence type="ECO:0000313" key="2">
    <source>
        <dbReference type="Proteomes" id="UP001359886"/>
    </source>
</evidence>
<reference evidence="1 2" key="1">
    <citation type="submission" date="2024-02" db="EMBL/GenBank/DDBJ databases">
        <title>A novel Wenzhouxiangellaceae bacterium, isolated from coastal sediments.</title>
        <authorList>
            <person name="Du Z.-J."/>
            <person name="Ye Y.-Q."/>
            <person name="Zhang X.-Y."/>
        </authorList>
    </citation>
    <scope>NUCLEOTIDE SEQUENCE [LARGE SCALE GENOMIC DNA]</scope>
    <source>
        <strain evidence="1 2">CH-27</strain>
    </source>
</reference>
<dbReference type="AlphaFoldDB" id="A0AAW9RFW5"/>
<evidence type="ECO:0000313" key="1">
    <source>
        <dbReference type="EMBL" id="MEJ8566441.1"/>
    </source>
</evidence>
<proteinExistence type="predicted"/>
<protein>
    <recommendedName>
        <fullName evidence="3">Phosphodiesterase</fullName>
    </recommendedName>
</protein>
<dbReference type="RefSeq" id="WP_354693760.1">
    <property type="nucleotide sequence ID" value="NZ_JAZHOG010000001.1"/>
</dbReference>
<comment type="caution">
    <text evidence="1">The sequence shown here is derived from an EMBL/GenBank/DDBJ whole genome shotgun (WGS) entry which is preliminary data.</text>
</comment>
<dbReference type="SUPFAM" id="SSF53649">
    <property type="entry name" value="Alkaline phosphatase-like"/>
    <property type="match status" value="1"/>
</dbReference>
<gene>
    <name evidence="1" type="ORF">V3330_02280</name>
</gene>
<keyword evidence="2" id="KW-1185">Reference proteome</keyword>
<accession>A0AAW9RFW5</accession>
<name>A0AAW9RFW5_9GAMM</name>
<sequence length="538" mass="59084">MTQRRVLAIGLDGYEASLADRLMAEGELPHLRSLRDRSARFLLHHGSATRTGLAWEHASSGLDPQAAGRASAVHFDTQSYQAWHGGTTLTPFPAHLNRSTVVFDAPYFDLARAPTVRGIVNWGAHDPGTARGSRPNGLVGELLERFGEYPARERMYDVVWPCVEQTRALGDTLVRASDLRTRAARWLLAERCPEWELAFVVAGELHSAIENLWHGIDPTHPLHHLPSAAVAAQGLLAVHRAADRFVGELVTAFPEATVVAFAMNGMGPNRSDVASMVLLPELLYRHHTSRPLLRTPRRWSRAPAGLPMADPAIPWSQIIKTQIRQFPEPLDSARRIAARVLPESVKRRLRTAAPQAFHTAEGELRLPLDWMPTELYRPHWQRLPYFALPSFYDGRVRINLEGRERSGIVARADYPSVCDAIEALVRDCRDVRTGEEVVDQVVTCGGSDPLELGPTGCDLIITWSNAALGFEHPSLGCIGPVPYRRTGGHTGPHGMALLAGDGISSGDFGVRDSYDVIPTVFRLLGADIPGKLSGSPLL</sequence>
<dbReference type="EMBL" id="JAZHOG010000001">
    <property type="protein sequence ID" value="MEJ8566441.1"/>
    <property type="molecule type" value="Genomic_DNA"/>
</dbReference>
<evidence type="ECO:0008006" key="3">
    <source>
        <dbReference type="Google" id="ProtNLM"/>
    </source>
</evidence>